<keyword evidence="1" id="KW-0812">Transmembrane</keyword>
<sequence>PPGLSEWLPAGFFAVFLGLIWYEVKASEARVNKQIDELREDVKEIRRDQKETWQKVDELPMKITELLHTANHLVFLGR</sequence>
<evidence type="ECO:0000313" key="3">
    <source>
        <dbReference type="Proteomes" id="UP000182631"/>
    </source>
</evidence>
<reference evidence="3" key="1">
    <citation type="submission" date="2016-02" db="EMBL/GenBank/DDBJ databases">
        <authorList>
            <person name="liu f."/>
        </authorList>
    </citation>
    <scope>NUCLEOTIDE SEQUENCE [LARGE SCALE GENOMIC DNA]</scope>
</reference>
<feature type="transmembrane region" description="Helical" evidence="1">
    <location>
        <begin position="6"/>
        <end position="24"/>
    </location>
</feature>
<accession>A0A165B210</accession>
<keyword evidence="1" id="KW-1133">Transmembrane helix</keyword>
<keyword evidence="1" id="KW-0472">Membrane</keyword>
<evidence type="ECO:0000313" key="2">
    <source>
        <dbReference type="EMBL" id="SAY39437.1"/>
    </source>
</evidence>
<evidence type="ECO:0000256" key="1">
    <source>
        <dbReference type="SAM" id="Phobius"/>
    </source>
</evidence>
<dbReference type="EMBL" id="FITM01000168">
    <property type="protein sequence ID" value="SAY39437.1"/>
    <property type="molecule type" value="Genomic_DNA"/>
</dbReference>
<dbReference type="Proteomes" id="UP000182631">
    <property type="component" value="Unassembled WGS sequence"/>
</dbReference>
<proteinExistence type="predicted"/>
<dbReference type="AlphaFoldDB" id="A0A165B210"/>
<organism evidence="2 3">
    <name type="scientific">Candidatus Synechococcus spongiarum</name>
    <dbReference type="NCBI Taxonomy" id="431041"/>
    <lineage>
        <taxon>Bacteria</taxon>
        <taxon>Bacillati</taxon>
        <taxon>Cyanobacteriota</taxon>
        <taxon>Cyanophyceae</taxon>
        <taxon>Synechococcales</taxon>
        <taxon>Synechococcaceae</taxon>
        <taxon>Synechococcus</taxon>
    </lineage>
</organism>
<protein>
    <submittedName>
        <fullName evidence="2">Uncharacterized protein</fullName>
    </submittedName>
</protein>
<keyword evidence="3" id="KW-1185">Reference proteome</keyword>
<dbReference type="RefSeq" id="WP_180365341.1">
    <property type="nucleotide sequence ID" value="NZ_FITM01000168.1"/>
</dbReference>
<name>A0A165B210_9SYNE</name>
<feature type="non-terminal residue" evidence="2">
    <location>
        <position position="1"/>
    </location>
</feature>
<gene>
    <name evidence="2" type="ORF">FLM9_1588</name>
</gene>